<keyword evidence="7" id="KW-1185">Reference proteome</keyword>
<feature type="domain" description="HPt" evidence="5">
    <location>
        <begin position="6"/>
        <end position="110"/>
    </location>
</feature>
<keyword evidence="4" id="KW-1133">Transmembrane helix</keyword>
<dbReference type="RefSeq" id="WP_386023681.1">
    <property type="nucleotide sequence ID" value="NZ_JBHUHX010000007.1"/>
</dbReference>
<dbReference type="CDD" id="cd00088">
    <property type="entry name" value="HPT"/>
    <property type="match status" value="1"/>
</dbReference>
<keyword evidence="4" id="KW-0812">Transmembrane</keyword>
<comment type="caution">
    <text evidence="6">The sequence shown here is derived from an EMBL/GenBank/DDBJ whole genome shotgun (WGS) entry which is preliminary data.</text>
</comment>
<sequence length="310" mass="34453">MSTMTLDADDQEIIEIFAEEAEEVLQEIDQNLKVLKNDRQDRNALGEIRRGFHTLKGSGRMAKAMDLGELAWKMENMLNRALEGKVAIGEPMVTLLARCHGAMPKLVDDFKRHRPSDMNAEMHAMMAQADAIANGETQSVAARRPSAAPSGGGADIQARLDELQRMVEQAARRSDEALHRAEMGLQQSRKLANQLDTIGAELQGQPAGIDLKPLFERVNTLTRDMRELRELSRGAQPTSGTPDTRELQHLIDQRIRERTHGKDRSRQELDERLDAVLQAALSARRLGVWALTIGILLMLAAGGTAAYFFL</sequence>
<evidence type="ECO:0000256" key="4">
    <source>
        <dbReference type="SAM" id="Phobius"/>
    </source>
</evidence>
<evidence type="ECO:0000259" key="5">
    <source>
        <dbReference type="PROSITE" id="PS50894"/>
    </source>
</evidence>
<keyword evidence="2" id="KW-0597">Phosphoprotein</keyword>
<dbReference type="Gene3D" id="1.20.120.160">
    <property type="entry name" value="HPT domain"/>
    <property type="match status" value="1"/>
</dbReference>
<dbReference type="PROSITE" id="PS50894">
    <property type="entry name" value="HPT"/>
    <property type="match status" value="1"/>
</dbReference>
<reference evidence="7" key="1">
    <citation type="journal article" date="2019" name="Int. J. Syst. Evol. Microbiol.">
        <title>The Global Catalogue of Microorganisms (GCM) 10K type strain sequencing project: providing services to taxonomists for standard genome sequencing and annotation.</title>
        <authorList>
            <consortium name="The Broad Institute Genomics Platform"/>
            <consortium name="The Broad Institute Genome Sequencing Center for Infectious Disease"/>
            <person name="Wu L."/>
            <person name="Ma J."/>
        </authorList>
    </citation>
    <scope>NUCLEOTIDE SEQUENCE [LARGE SCALE GENOMIC DNA]</scope>
    <source>
        <strain evidence="7">KACC 12597</strain>
    </source>
</reference>
<feature type="coiled-coil region" evidence="3">
    <location>
        <begin position="153"/>
        <end position="180"/>
    </location>
</feature>
<keyword evidence="3" id="KW-0175">Coiled coil</keyword>
<evidence type="ECO:0000313" key="7">
    <source>
        <dbReference type="Proteomes" id="UP001597337"/>
    </source>
</evidence>
<accession>A0ABW4Y598</accession>
<evidence type="ECO:0000256" key="3">
    <source>
        <dbReference type="SAM" id="Coils"/>
    </source>
</evidence>
<dbReference type="InterPro" id="IPR008207">
    <property type="entry name" value="Sig_transdc_His_kin_Hpt_dom"/>
</dbReference>
<keyword evidence="4" id="KW-0472">Membrane</keyword>
<dbReference type="PANTHER" id="PTHR43395">
    <property type="entry name" value="SENSOR HISTIDINE KINASE CHEA"/>
    <property type="match status" value="1"/>
</dbReference>
<evidence type="ECO:0000256" key="1">
    <source>
        <dbReference type="ARBA" id="ARBA00023012"/>
    </source>
</evidence>
<dbReference type="SUPFAM" id="SSF47226">
    <property type="entry name" value="Histidine-containing phosphotransfer domain, HPT domain"/>
    <property type="match status" value="1"/>
</dbReference>
<evidence type="ECO:0000313" key="6">
    <source>
        <dbReference type="EMBL" id="MFD2111048.1"/>
    </source>
</evidence>
<dbReference type="SMART" id="SM00073">
    <property type="entry name" value="HPT"/>
    <property type="match status" value="1"/>
</dbReference>
<dbReference type="Proteomes" id="UP001597337">
    <property type="component" value="Unassembled WGS sequence"/>
</dbReference>
<feature type="transmembrane region" description="Helical" evidence="4">
    <location>
        <begin position="286"/>
        <end position="309"/>
    </location>
</feature>
<dbReference type="Pfam" id="PF01627">
    <property type="entry name" value="Hpt"/>
    <property type="match status" value="1"/>
</dbReference>
<dbReference type="PANTHER" id="PTHR43395:SF10">
    <property type="entry name" value="CHEMOTAXIS PROTEIN CHEA"/>
    <property type="match status" value="1"/>
</dbReference>
<name>A0ABW4Y598_9GAMM</name>
<organism evidence="6 7">
    <name type="scientific">Thiorhodococcus fuscus</name>
    <dbReference type="NCBI Taxonomy" id="527200"/>
    <lineage>
        <taxon>Bacteria</taxon>
        <taxon>Pseudomonadati</taxon>
        <taxon>Pseudomonadota</taxon>
        <taxon>Gammaproteobacteria</taxon>
        <taxon>Chromatiales</taxon>
        <taxon>Chromatiaceae</taxon>
        <taxon>Thiorhodococcus</taxon>
    </lineage>
</organism>
<feature type="modified residue" description="Phosphohistidine" evidence="2">
    <location>
        <position position="53"/>
    </location>
</feature>
<evidence type="ECO:0000256" key="2">
    <source>
        <dbReference type="PROSITE-ProRule" id="PRU00110"/>
    </source>
</evidence>
<keyword evidence="1" id="KW-0902">Two-component regulatory system</keyword>
<gene>
    <name evidence="6" type="ORF">ACFSJC_04230</name>
</gene>
<dbReference type="InterPro" id="IPR036641">
    <property type="entry name" value="HPT_dom_sf"/>
</dbReference>
<dbReference type="EMBL" id="JBHUHX010000007">
    <property type="protein sequence ID" value="MFD2111048.1"/>
    <property type="molecule type" value="Genomic_DNA"/>
</dbReference>
<protein>
    <submittedName>
        <fullName evidence="6">Hpt domain-containing protein</fullName>
    </submittedName>
</protein>
<proteinExistence type="predicted"/>
<dbReference type="InterPro" id="IPR051315">
    <property type="entry name" value="Bact_Chemotaxis_CheA"/>
</dbReference>